<keyword evidence="3" id="KW-1003">Cell membrane</keyword>
<dbReference type="Pfam" id="PF09335">
    <property type="entry name" value="VTT_dom"/>
    <property type="match status" value="1"/>
</dbReference>
<keyword evidence="4 8" id="KW-0812">Transmembrane</keyword>
<dbReference type="KEGG" id="kbs:EPA93_36365"/>
<comment type="similarity">
    <text evidence="2">Belongs to the DedA family.</text>
</comment>
<keyword evidence="5 8" id="KW-1133">Transmembrane helix</keyword>
<dbReference type="PANTHER" id="PTHR42709">
    <property type="entry name" value="ALKALINE PHOSPHATASE LIKE PROTEIN"/>
    <property type="match status" value="1"/>
</dbReference>
<dbReference type="OrthoDB" id="162303at2"/>
<evidence type="ECO:0000313" key="10">
    <source>
        <dbReference type="EMBL" id="QBD81156.1"/>
    </source>
</evidence>
<reference evidence="10 11" key="1">
    <citation type="submission" date="2019-01" db="EMBL/GenBank/DDBJ databases">
        <title>Ktedonosporobacter rubrisoli SCAWS-G2.</title>
        <authorList>
            <person name="Huang Y."/>
            <person name="Yan B."/>
        </authorList>
    </citation>
    <scope>NUCLEOTIDE SEQUENCE [LARGE SCALE GENOMIC DNA]</scope>
    <source>
        <strain evidence="10 11">SCAWS-G2</strain>
    </source>
</reference>
<evidence type="ECO:0000256" key="4">
    <source>
        <dbReference type="ARBA" id="ARBA00022692"/>
    </source>
</evidence>
<keyword evidence="11" id="KW-1185">Reference proteome</keyword>
<gene>
    <name evidence="10" type="ORF">EPA93_36365</name>
</gene>
<protein>
    <submittedName>
        <fullName evidence="10">DedA family protein</fullName>
    </submittedName>
</protein>
<keyword evidence="6 8" id="KW-0472">Membrane</keyword>
<feature type="transmembrane region" description="Helical" evidence="8">
    <location>
        <begin position="171"/>
        <end position="194"/>
    </location>
</feature>
<evidence type="ECO:0000256" key="1">
    <source>
        <dbReference type="ARBA" id="ARBA00004651"/>
    </source>
</evidence>
<proteinExistence type="inferred from homology"/>
<accession>A0A4P6K153</accession>
<dbReference type="PANTHER" id="PTHR42709:SF6">
    <property type="entry name" value="UNDECAPRENYL PHOSPHATE TRANSPORTER A"/>
    <property type="match status" value="1"/>
</dbReference>
<feature type="transmembrane region" description="Helical" evidence="8">
    <location>
        <begin position="144"/>
        <end position="165"/>
    </location>
</feature>
<organism evidence="10 11">
    <name type="scientific">Ktedonosporobacter rubrisoli</name>
    <dbReference type="NCBI Taxonomy" id="2509675"/>
    <lineage>
        <taxon>Bacteria</taxon>
        <taxon>Bacillati</taxon>
        <taxon>Chloroflexota</taxon>
        <taxon>Ktedonobacteria</taxon>
        <taxon>Ktedonobacterales</taxon>
        <taxon>Ktedonosporobacteraceae</taxon>
        <taxon>Ktedonosporobacter</taxon>
    </lineage>
</organism>
<feature type="transmembrane region" description="Helical" evidence="8">
    <location>
        <begin position="53"/>
        <end position="74"/>
    </location>
</feature>
<evidence type="ECO:0000256" key="5">
    <source>
        <dbReference type="ARBA" id="ARBA00022989"/>
    </source>
</evidence>
<evidence type="ECO:0000256" key="7">
    <source>
        <dbReference type="SAM" id="MobiDB-lite"/>
    </source>
</evidence>
<evidence type="ECO:0000259" key="9">
    <source>
        <dbReference type="Pfam" id="PF09335"/>
    </source>
</evidence>
<evidence type="ECO:0000256" key="2">
    <source>
        <dbReference type="ARBA" id="ARBA00010792"/>
    </source>
</evidence>
<feature type="domain" description="VTT" evidence="9">
    <location>
        <begin position="33"/>
        <end position="163"/>
    </location>
</feature>
<dbReference type="AlphaFoldDB" id="A0A4P6K153"/>
<name>A0A4P6K153_KTERU</name>
<feature type="region of interest" description="Disordered" evidence="7">
    <location>
        <begin position="220"/>
        <end position="240"/>
    </location>
</feature>
<evidence type="ECO:0000256" key="6">
    <source>
        <dbReference type="ARBA" id="ARBA00023136"/>
    </source>
</evidence>
<dbReference type="Proteomes" id="UP000290365">
    <property type="component" value="Chromosome"/>
</dbReference>
<evidence type="ECO:0000256" key="8">
    <source>
        <dbReference type="SAM" id="Phobius"/>
    </source>
</evidence>
<dbReference type="RefSeq" id="WP_129892217.1">
    <property type="nucleotide sequence ID" value="NZ_CP035758.1"/>
</dbReference>
<comment type="subcellular location">
    <subcellularLocation>
        <location evidence="1">Cell membrane</location>
        <topology evidence="1">Multi-pass membrane protein</topology>
    </subcellularLocation>
</comment>
<evidence type="ECO:0000256" key="3">
    <source>
        <dbReference type="ARBA" id="ARBA00022475"/>
    </source>
</evidence>
<dbReference type="InterPro" id="IPR032816">
    <property type="entry name" value="VTT_dom"/>
</dbReference>
<evidence type="ECO:0000313" key="11">
    <source>
        <dbReference type="Proteomes" id="UP000290365"/>
    </source>
</evidence>
<feature type="compositionally biased region" description="Polar residues" evidence="7">
    <location>
        <begin position="220"/>
        <end position="229"/>
    </location>
</feature>
<dbReference type="EMBL" id="CP035758">
    <property type="protein sequence ID" value="QBD81156.1"/>
    <property type="molecule type" value="Genomic_DNA"/>
</dbReference>
<dbReference type="InterPro" id="IPR051311">
    <property type="entry name" value="DedA_domain"/>
</dbReference>
<sequence length="240" mass="26086">MSTFLPLLLGWLQQYGYPVLWLSMFIASIGAPLPISFVLLAAGAFAEPGDFNIVVLALIGISASVSGDSVGYLIGRYGGREIFFWLGHQQKVRFISPASIARSRLYFAKRGGWAVFLSRFLFPALGGAINLLAGAEMYPFQRFFIYDLLGEALGTLIPLLLGYIFETSWEAIGNILATISILVTALIVAAYFAVRLIRIIRNMKTVPTIQRKASAPLQALSGSSNTQDETVCHLDGGSNV</sequence>
<feature type="transmembrane region" description="Helical" evidence="8">
    <location>
        <begin position="113"/>
        <end position="132"/>
    </location>
</feature>
<dbReference type="GO" id="GO:0005886">
    <property type="term" value="C:plasma membrane"/>
    <property type="evidence" value="ECO:0007669"/>
    <property type="project" value="UniProtKB-SubCell"/>
</dbReference>
<feature type="transmembrane region" description="Helical" evidence="8">
    <location>
        <begin position="20"/>
        <end position="46"/>
    </location>
</feature>